<keyword evidence="1" id="KW-1133">Transmembrane helix</keyword>
<keyword evidence="3" id="KW-1185">Reference proteome</keyword>
<keyword evidence="1" id="KW-0472">Membrane</keyword>
<feature type="non-terminal residue" evidence="2">
    <location>
        <position position="154"/>
    </location>
</feature>
<gene>
    <name evidence="2" type="ORF">BaRGS_00036712</name>
</gene>
<dbReference type="CDD" id="cd00637">
    <property type="entry name" value="7tm_classA_rhodopsin-like"/>
    <property type="match status" value="1"/>
</dbReference>
<proteinExistence type="predicted"/>
<dbReference type="Gene3D" id="1.20.1070.10">
    <property type="entry name" value="Rhodopsin 7-helix transmembrane proteins"/>
    <property type="match status" value="1"/>
</dbReference>
<dbReference type="AlphaFoldDB" id="A0ABD0JB20"/>
<organism evidence="2 3">
    <name type="scientific">Batillaria attramentaria</name>
    <dbReference type="NCBI Taxonomy" id="370345"/>
    <lineage>
        <taxon>Eukaryota</taxon>
        <taxon>Metazoa</taxon>
        <taxon>Spiralia</taxon>
        <taxon>Lophotrochozoa</taxon>
        <taxon>Mollusca</taxon>
        <taxon>Gastropoda</taxon>
        <taxon>Caenogastropoda</taxon>
        <taxon>Sorbeoconcha</taxon>
        <taxon>Cerithioidea</taxon>
        <taxon>Batillariidae</taxon>
        <taxon>Batillaria</taxon>
    </lineage>
</organism>
<evidence type="ECO:0000313" key="2">
    <source>
        <dbReference type="EMBL" id="KAK7468061.1"/>
    </source>
</evidence>
<dbReference type="InterPro" id="IPR019426">
    <property type="entry name" value="7TM_GPCR_serpentine_rcpt_Srv"/>
</dbReference>
<dbReference type="EMBL" id="JACVVK020000524">
    <property type="protein sequence ID" value="KAK7468061.1"/>
    <property type="molecule type" value="Genomic_DNA"/>
</dbReference>
<dbReference type="Proteomes" id="UP001519460">
    <property type="component" value="Unassembled WGS sequence"/>
</dbReference>
<reference evidence="2 3" key="1">
    <citation type="journal article" date="2023" name="Sci. Data">
        <title>Genome assembly of the Korean intertidal mud-creeper Batillaria attramentaria.</title>
        <authorList>
            <person name="Patra A.K."/>
            <person name="Ho P.T."/>
            <person name="Jun S."/>
            <person name="Lee S.J."/>
            <person name="Kim Y."/>
            <person name="Won Y.J."/>
        </authorList>
    </citation>
    <scope>NUCLEOTIDE SEQUENCE [LARGE SCALE GENOMIC DNA]</scope>
    <source>
        <strain evidence="2">Wonlab-2016</strain>
    </source>
</reference>
<comment type="caution">
    <text evidence="2">The sequence shown here is derived from an EMBL/GenBank/DDBJ whole genome shotgun (WGS) entry which is preliminary data.</text>
</comment>
<feature type="transmembrane region" description="Helical" evidence="1">
    <location>
        <begin position="84"/>
        <end position="105"/>
    </location>
</feature>
<feature type="transmembrane region" description="Helical" evidence="1">
    <location>
        <begin position="42"/>
        <end position="63"/>
    </location>
</feature>
<dbReference type="Pfam" id="PF10323">
    <property type="entry name" value="7TM_GPCR_Srv"/>
    <property type="match status" value="1"/>
</dbReference>
<evidence type="ECO:0000256" key="1">
    <source>
        <dbReference type="SAM" id="Phobius"/>
    </source>
</evidence>
<keyword evidence="1" id="KW-0812">Transmembrane</keyword>
<accession>A0ABD0JB20</accession>
<protein>
    <recommendedName>
        <fullName evidence="4">G-protein coupled receptors family 1 profile domain-containing protein</fullName>
    </recommendedName>
</protein>
<feature type="transmembrane region" description="Helical" evidence="1">
    <location>
        <begin position="125"/>
        <end position="146"/>
    </location>
</feature>
<sequence length="154" mass="17383">MATTDENSWATAVPTSVNATEICVMCKYYISPGTKALSLQMTLRYCLINLTITDMLYGFRVRLPLGCRRHRRHVQEKHRGMQGTARYSILSMLSIVTLFTVMTMSAERVIALQFPYKHAHWVKKSSILCVIAVDWIVPAVITAVPYGTMNPAIK</sequence>
<evidence type="ECO:0000313" key="3">
    <source>
        <dbReference type="Proteomes" id="UP001519460"/>
    </source>
</evidence>
<evidence type="ECO:0008006" key="4">
    <source>
        <dbReference type="Google" id="ProtNLM"/>
    </source>
</evidence>
<name>A0ABD0JB20_9CAEN</name>
<dbReference type="SUPFAM" id="SSF81321">
    <property type="entry name" value="Family A G protein-coupled receptor-like"/>
    <property type="match status" value="1"/>
</dbReference>